<organism evidence="2 3">
    <name type="scientific">Arctia plantaginis</name>
    <name type="common">Wood tiger moth</name>
    <name type="synonym">Phalaena plantaginis</name>
    <dbReference type="NCBI Taxonomy" id="874455"/>
    <lineage>
        <taxon>Eukaryota</taxon>
        <taxon>Metazoa</taxon>
        <taxon>Ecdysozoa</taxon>
        <taxon>Arthropoda</taxon>
        <taxon>Hexapoda</taxon>
        <taxon>Insecta</taxon>
        <taxon>Pterygota</taxon>
        <taxon>Neoptera</taxon>
        <taxon>Endopterygota</taxon>
        <taxon>Lepidoptera</taxon>
        <taxon>Glossata</taxon>
        <taxon>Ditrysia</taxon>
        <taxon>Noctuoidea</taxon>
        <taxon>Erebidae</taxon>
        <taxon>Arctiinae</taxon>
        <taxon>Arctia</taxon>
    </lineage>
</organism>
<dbReference type="AlphaFoldDB" id="A0A8S0YTM8"/>
<gene>
    <name evidence="2" type="ORF">APLA_LOCUS1353</name>
</gene>
<name>A0A8S0YTM8_ARCPL</name>
<dbReference type="OrthoDB" id="6622274at2759"/>
<keyword evidence="1" id="KW-0732">Signal</keyword>
<feature type="signal peptide" evidence="1">
    <location>
        <begin position="1"/>
        <end position="23"/>
    </location>
</feature>
<feature type="chain" id="PRO_5035764419" evidence="1">
    <location>
        <begin position="24"/>
        <end position="74"/>
    </location>
</feature>
<dbReference type="Proteomes" id="UP000494256">
    <property type="component" value="Unassembled WGS sequence"/>
</dbReference>
<sequence length="74" mass="8303">MIFVARSLVLVFVFLALIQSISSHWFGRPIFYPGYGGYPYPPPPFGYGGYPYPRLYGYPPPLPPPPPPPPIFFG</sequence>
<evidence type="ECO:0000256" key="1">
    <source>
        <dbReference type="SAM" id="SignalP"/>
    </source>
</evidence>
<reference evidence="2 3" key="1">
    <citation type="submission" date="2020-04" db="EMBL/GenBank/DDBJ databases">
        <authorList>
            <person name="Wallbank WR R."/>
            <person name="Pardo Diaz C."/>
            <person name="Kozak K."/>
            <person name="Martin S."/>
            <person name="Jiggins C."/>
            <person name="Moest M."/>
            <person name="Warren A I."/>
            <person name="Byers J.R.P. K."/>
            <person name="Montejo-Kovacevich G."/>
            <person name="Yen C E."/>
        </authorList>
    </citation>
    <scope>NUCLEOTIDE SEQUENCE [LARGE SCALE GENOMIC DNA]</scope>
</reference>
<comment type="caution">
    <text evidence="2">The sequence shown here is derived from an EMBL/GenBank/DDBJ whole genome shotgun (WGS) entry which is preliminary data.</text>
</comment>
<accession>A0A8S0YTM8</accession>
<protein>
    <submittedName>
        <fullName evidence="2">Uncharacterized protein</fullName>
    </submittedName>
</protein>
<dbReference type="EMBL" id="CADEBD010000146">
    <property type="protein sequence ID" value="CAB3223124.1"/>
    <property type="molecule type" value="Genomic_DNA"/>
</dbReference>
<evidence type="ECO:0000313" key="3">
    <source>
        <dbReference type="Proteomes" id="UP000494256"/>
    </source>
</evidence>
<evidence type="ECO:0000313" key="2">
    <source>
        <dbReference type="EMBL" id="CAB3223124.1"/>
    </source>
</evidence>
<proteinExistence type="predicted"/>